<dbReference type="Pfam" id="PF00225">
    <property type="entry name" value="Kinesin"/>
    <property type="match status" value="1"/>
</dbReference>
<feature type="binding site" evidence="5">
    <location>
        <begin position="157"/>
        <end position="164"/>
    </location>
    <ligand>
        <name>ATP</name>
        <dbReference type="ChEBI" id="CHEBI:30616"/>
    </ligand>
</feature>
<evidence type="ECO:0000256" key="5">
    <source>
        <dbReference type="PROSITE-ProRule" id="PRU00283"/>
    </source>
</evidence>
<evidence type="ECO:0008006" key="11">
    <source>
        <dbReference type="Google" id="ProtNLM"/>
    </source>
</evidence>
<dbReference type="GO" id="GO:0008017">
    <property type="term" value="F:microtubule binding"/>
    <property type="evidence" value="ECO:0007669"/>
    <property type="project" value="InterPro"/>
</dbReference>
<dbReference type="PROSITE" id="PS50006">
    <property type="entry name" value="FHA_DOMAIN"/>
    <property type="match status" value="1"/>
</dbReference>
<dbReference type="InterPro" id="IPR019821">
    <property type="entry name" value="Kinesin_motor_CS"/>
</dbReference>
<dbReference type="GO" id="GO:0007018">
    <property type="term" value="P:microtubule-based movement"/>
    <property type="evidence" value="ECO:0007669"/>
    <property type="project" value="InterPro"/>
</dbReference>
<dbReference type="GO" id="GO:0003777">
    <property type="term" value="F:microtubule motor activity"/>
    <property type="evidence" value="ECO:0007669"/>
    <property type="project" value="InterPro"/>
</dbReference>
<dbReference type="InterPro" id="IPR008984">
    <property type="entry name" value="SMAD_FHA_dom_sf"/>
</dbReference>
<dbReference type="PROSITE" id="PS50067">
    <property type="entry name" value="KINESIN_MOTOR_2"/>
    <property type="match status" value="1"/>
</dbReference>
<evidence type="ECO:0000256" key="4">
    <source>
        <dbReference type="ARBA" id="ARBA00023175"/>
    </source>
</evidence>
<dbReference type="PANTHER" id="PTHR47117:SF5">
    <property type="entry name" value="KINESIN-LIKE PROTEIN KIF14"/>
    <property type="match status" value="1"/>
</dbReference>
<sequence>MTTPSRKVLSNRDTTKFSTVAKTPNIEKLASKFTPKSETIKKTIKENSQNETNLITVAVRVRPLSSKEAANGYTNSIRINEQTKEISVTDKSNKPLKFMCDHIISDQRSPNFEIPPQLSKDPDLIASSQQKYVYECIGKPLLDTAFDGYNVSIFAYGQTGSGKTYSMIGPEKQPGLIPRFFDDLFERKAQRDRIVSSTHIEISYYEIYNEKIYDLLRNSNDCKENSKDVKNSLTGRNLQIRENPQTGPYIVDLLTLSANSTSDAKLWLDIGNKRRATACTNMNQKSSRSHSVFQINITQTLEHKADEDENGKSLVQLVTSRINLVDLAGSERLNSSGINSMFSTGTGNSRFKESTCINKSLLTLGKIICLLSERQSAGFINLPAYGNGNNAAINNSNTMNTNGHLPYRESVLTWLLKESLGGNAKTAMLATVNASSCYIDETICTLRYAAKTATIKNSAHLNRNFKQKFINEFGVEQEMNLALSPMNTGFEKSLIKKNDELQETLKLMELEWKQKLEEAERLKQKEINDLEKSLIVLYEKETSAQNCCLINLNEDPLLSEKLIYVLKKTGETLIGSDRNLVNIHLSGALISEKHSKILSEMDGDSEVFYLVQLDEHYVTYLNGEVISNGQKYLLNHGDRIIFGGSHFFRFNNPKMMMKQQQNSSANSSMNNSNFEFKDYQFAKNEIERKQNELIQKKLNEVLTQCQRDGDMKIKELKQQYEKNLESIKSDYERENSARRAELELLKSENKIKLKKIVEKKILIETKLNLVENQVAETNKEIDKQQKELIDESTHSFNSDSSAFRTPSAVANRRFINKLYSEKKISTIKKNSDQQIVQFHASSNCLFSIALRVTEANKICSVLGYEYEFKRYEIQNSQETDVNSDPSNHKTYIQAISVLDKRLKLITLWNMATFEDKLNMLRDQYNRYIDEDSISSNNSGQNESIFLTDSNDEWQTMDSYIEKNECFSPRVIDHATSGDKKSFKRRLSFMNQCSKSNLKMPQLNNNDWDNENDCVDSTNLIKRKCITQTPKCQNPLQTPVISFTPGSVLKSKSQDPEPDMNSSFDVSNQLNMCYAFVYATCRDALNDDDFQLEDEDELLDDSEDEENLEPLKKVRKSQPSVDDTFLKSYARLTYNLTKLYEIHSYEINKKQDINRSGNSLITLEDKDTTNKPLYCCKILMLYSQLSQFKPDYWSLINEENIQKIKKCYRKINKILHSLRESINFLFKSIENNLETLTNSKFDLIMSQINKLFYFHGEYQLLSCTNTLLNRTSYSLMMIDAKFLHEYSKGIDKQFEEFLNRKLNFKENFKNPVVDYIKNIKNFWIETQCSKIVTDNLPSSDLIIDYCNYVLQTHFRLSNVFKTFKRKNQLEEVKLKAKLNDQILDLMYNILTDSLALITTFSLDDSSDEIKVDSNVRSRWSDVFEKSFKELKHYLKNEK</sequence>
<dbReference type="Gene3D" id="3.40.850.10">
    <property type="entry name" value="Kinesin motor domain"/>
    <property type="match status" value="1"/>
</dbReference>
<dbReference type="EMBL" id="CAJNOC010000004">
    <property type="protein sequence ID" value="CAF0703833.1"/>
    <property type="molecule type" value="Genomic_DNA"/>
</dbReference>
<protein>
    <recommendedName>
        <fullName evidence="11">KIF14</fullName>
    </recommendedName>
</protein>
<reference evidence="9" key="1">
    <citation type="submission" date="2021-02" db="EMBL/GenBank/DDBJ databases">
        <authorList>
            <person name="Nowell W R."/>
        </authorList>
    </citation>
    <scope>NUCLEOTIDE SEQUENCE</scope>
    <source>
        <strain evidence="9">Ploen Becks lab</strain>
    </source>
</reference>
<feature type="domain" description="FHA" evidence="7">
    <location>
        <begin position="572"/>
        <end position="626"/>
    </location>
</feature>
<dbReference type="Proteomes" id="UP000663879">
    <property type="component" value="Unassembled WGS sequence"/>
</dbReference>
<dbReference type="PANTHER" id="PTHR47117">
    <property type="entry name" value="STAR-RELATED LIPID TRANSFER PROTEIN 9"/>
    <property type="match status" value="1"/>
</dbReference>
<evidence type="ECO:0000256" key="1">
    <source>
        <dbReference type="ARBA" id="ARBA00022741"/>
    </source>
</evidence>
<keyword evidence="4 5" id="KW-0505">Motor protein</keyword>
<keyword evidence="3 6" id="KW-0175">Coiled coil</keyword>
<gene>
    <name evidence="9" type="ORF">OXX778_LOCUS86</name>
</gene>
<keyword evidence="10" id="KW-1185">Reference proteome</keyword>
<dbReference type="Gene3D" id="2.60.200.20">
    <property type="match status" value="1"/>
</dbReference>
<evidence type="ECO:0000259" key="8">
    <source>
        <dbReference type="PROSITE" id="PS50067"/>
    </source>
</evidence>
<dbReference type="SUPFAM" id="SSF49879">
    <property type="entry name" value="SMAD/FHA domain"/>
    <property type="match status" value="1"/>
</dbReference>
<organism evidence="9 10">
    <name type="scientific">Brachionus calyciflorus</name>
    <dbReference type="NCBI Taxonomy" id="104777"/>
    <lineage>
        <taxon>Eukaryota</taxon>
        <taxon>Metazoa</taxon>
        <taxon>Spiralia</taxon>
        <taxon>Gnathifera</taxon>
        <taxon>Rotifera</taxon>
        <taxon>Eurotatoria</taxon>
        <taxon>Monogononta</taxon>
        <taxon>Pseudotrocha</taxon>
        <taxon>Ploima</taxon>
        <taxon>Brachionidae</taxon>
        <taxon>Brachionus</taxon>
    </lineage>
</organism>
<evidence type="ECO:0000313" key="9">
    <source>
        <dbReference type="EMBL" id="CAF0703833.1"/>
    </source>
</evidence>
<feature type="coiled-coil region" evidence="6">
    <location>
        <begin position="491"/>
        <end position="533"/>
    </location>
</feature>
<dbReference type="InterPro" id="IPR036961">
    <property type="entry name" value="Kinesin_motor_dom_sf"/>
</dbReference>
<dbReference type="InterPro" id="IPR027417">
    <property type="entry name" value="P-loop_NTPase"/>
</dbReference>
<feature type="coiled-coil region" evidence="6">
    <location>
        <begin position="679"/>
        <end position="787"/>
    </location>
</feature>
<name>A0A813M279_9BILA</name>
<dbReference type="SUPFAM" id="SSF52540">
    <property type="entry name" value="P-loop containing nucleoside triphosphate hydrolases"/>
    <property type="match status" value="1"/>
</dbReference>
<keyword evidence="1 5" id="KW-0547">Nucleotide-binding</keyword>
<comment type="similarity">
    <text evidence="5">Belongs to the TRAFAC class myosin-kinesin ATPase superfamily. Kinesin family.</text>
</comment>
<evidence type="ECO:0000256" key="6">
    <source>
        <dbReference type="SAM" id="Coils"/>
    </source>
</evidence>
<dbReference type="PRINTS" id="PR00380">
    <property type="entry name" value="KINESINHEAVY"/>
</dbReference>
<evidence type="ECO:0000313" key="10">
    <source>
        <dbReference type="Proteomes" id="UP000663879"/>
    </source>
</evidence>
<feature type="domain" description="Kinesin motor" evidence="8">
    <location>
        <begin position="54"/>
        <end position="455"/>
    </location>
</feature>
<comment type="caution">
    <text evidence="9">The sequence shown here is derived from an EMBL/GenBank/DDBJ whole genome shotgun (WGS) entry which is preliminary data.</text>
</comment>
<dbReference type="GO" id="GO:0005524">
    <property type="term" value="F:ATP binding"/>
    <property type="evidence" value="ECO:0007669"/>
    <property type="project" value="UniProtKB-UniRule"/>
</dbReference>
<proteinExistence type="inferred from homology"/>
<evidence type="ECO:0000256" key="3">
    <source>
        <dbReference type="ARBA" id="ARBA00023054"/>
    </source>
</evidence>
<accession>A0A813M279</accession>
<keyword evidence="2 5" id="KW-0067">ATP-binding</keyword>
<dbReference type="InterPro" id="IPR000253">
    <property type="entry name" value="FHA_dom"/>
</dbReference>
<dbReference type="SMART" id="SM00129">
    <property type="entry name" value="KISc"/>
    <property type="match status" value="1"/>
</dbReference>
<evidence type="ECO:0000259" key="7">
    <source>
        <dbReference type="PROSITE" id="PS50006"/>
    </source>
</evidence>
<evidence type="ECO:0000256" key="2">
    <source>
        <dbReference type="ARBA" id="ARBA00022840"/>
    </source>
</evidence>
<dbReference type="OrthoDB" id="3176171at2759"/>
<dbReference type="Pfam" id="PF00498">
    <property type="entry name" value="FHA"/>
    <property type="match status" value="1"/>
</dbReference>
<dbReference type="InterPro" id="IPR001752">
    <property type="entry name" value="Kinesin_motor_dom"/>
</dbReference>
<dbReference type="PROSITE" id="PS00411">
    <property type="entry name" value="KINESIN_MOTOR_1"/>
    <property type="match status" value="1"/>
</dbReference>